<gene>
    <name evidence="1" type="ORF">FSB_LOCUS59331</name>
</gene>
<evidence type="ECO:0000313" key="1">
    <source>
        <dbReference type="EMBL" id="SPD31449.1"/>
    </source>
</evidence>
<proteinExistence type="predicted"/>
<name>A0A2N9J4S2_FAGSY</name>
<protein>
    <submittedName>
        <fullName evidence="1">Uncharacterized protein</fullName>
    </submittedName>
</protein>
<organism evidence="1">
    <name type="scientific">Fagus sylvatica</name>
    <name type="common">Beechnut</name>
    <dbReference type="NCBI Taxonomy" id="28930"/>
    <lineage>
        <taxon>Eukaryota</taxon>
        <taxon>Viridiplantae</taxon>
        <taxon>Streptophyta</taxon>
        <taxon>Embryophyta</taxon>
        <taxon>Tracheophyta</taxon>
        <taxon>Spermatophyta</taxon>
        <taxon>Magnoliopsida</taxon>
        <taxon>eudicotyledons</taxon>
        <taxon>Gunneridae</taxon>
        <taxon>Pentapetalae</taxon>
        <taxon>rosids</taxon>
        <taxon>fabids</taxon>
        <taxon>Fagales</taxon>
        <taxon>Fagaceae</taxon>
        <taxon>Fagus</taxon>
    </lineage>
</organism>
<sequence length="100" mass="11383">MERQLSRFLWFGSDNNDASGAKVNWEQVVYDAASKLDAKLSSVLRDKNWGWSPARSDDLVAIQSKLSLVRLVEEDKSLWIPSKSCCLAILNRLPTKDRML</sequence>
<dbReference type="EMBL" id="OIVN01006360">
    <property type="protein sequence ID" value="SPD31449.1"/>
    <property type="molecule type" value="Genomic_DNA"/>
</dbReference>
<reference evidence="1" key="1">
    <citation type="submission" date="2018-02" db="EMBL/GenBank/DDBJ databases">
        <authorList>
            <person name="Cohen D.B."/>
            <person name="Kent A.D."/>
        </authorList>
    </citation>
    <scope>NUCLEOTIDE SEQUENCE</scope>
</reference>
<dbReference type="AlphaFoldDB" id="A0A2N9J4S2"/>
<accession>A0A2N9J4S2</accession>